<comment type="subcellular location">
    <subcellularLocation>
        <location evidence="2 10">Endoplasmic reticulum membrane</location>
        <topology evidence="2 10">Single-pass type I membrane protein</topology>
    </subcellularLocation>
</comment>
<dbReference type="PANTHER" id="PTHR21049">
    <property type="entry name" value="RIBOPHORIN I"/>
    <property type="match status" value="1"/>
</dbReference>
<dbReference type="PANTHER" id="PTHR21049:SF0">
    <property type="entry name" value="DOLICHYL-DIPHOSPHOOLIGOSACCHARIDE--PROTEIN GLYCOSYLTRANSFERASE SUBUNIT 1"/>
    <property type="match status" value="1"/>
</dbReference>
<name>A0A9W9U5H6_9EURO</name>
<reference evidence="11" key="1">
    <citation type="submission" date="2022-12" db="EMBL/GenBank/DDBJ databases">
        <authorList>
            <person name="Petersen C."/>
        </authorList>
    </citation>
    <scope>NUCLEOTIDE SEQUENCE</scope>
    <source>
        <strain evidence="11">IBT 21472</strain>
    </source>
</reference>
<comment type="caution">
    <text evidence="11">The sequence shown here is derived from an EMBL/GenBank/DDBJ whole genome shotgun (WGS) entry which is preliminary data.</text>
</comment>
<reference evidence="11" key="2">
    <citation type="journal article" date="2023" name="IMA Fungus">
        <title>Comparative genomic study of the Penicillium genus elucidates a diverse pangenome and 15 lateral gene transfer events.</title>
        <authorList>
            <person name="Petersen C."/>
            <person name="Sorensen T."/>
            <person name="Nielsen M.R."/>
            <person name="Sondergaard T.E."/>
            <person name="Sorensen J.L."/>
            <person name="Fitzpatrick D.A."/>
            <person name="Frisvad J.C."/>
            <person name="Nielsen K.L."/>
        </authorList>
    </citation>
    <scope>NUCLEOTIDE SEQUENCE</scope>
    <source>
        <strain evidence="11">IBT 21472</strain>
    </source>
</reference>
<evidence type="ECO:0000313" key="12">
    <source>
        <dbReference type="Proteomes" id="UP001147746"/>
    </source>
</evidence>
<dbReference type="InterPro" id="IPR007676">
    <property type="entry name" value="Ribophorin_I"/>
</dbReference>
<evidence type="ECO:0000256" key="8">
    <source>
        <dbReference type="ARBA" id="ARBA00022989"/>
    </source>
</evidence>
<dbReference type="GO" id="GO:0018279">
    <property type="term" value="P:protein N-linked glycosylation via asparagine"/>
    <property type="evidence" value="ECO:0007669"/>
    <property type="project" value="TreeGrafter"/>
</dbReference>
<keyword evidence="12" id="KW-1185">Reference proteome</keyword>
<comment type="similarity">
    <text evidence="4 10">Belongs to the OST1 family.</text>
</comment>
<keyword evidence="7 10" id="KW-0256">Endoplasmic reticulum</keyword>
<dbReference type="OrthoDB" id="310030at2759"/>
<dbReference type="Pfam" id="PF04597">
    <property type="entry name" value="Ribophorin_I"/>
    <property type="match status" value="1"/>
</dbReference>
<dbReference type="Proteomes" id="UP001147746">
    <property type="component" value="Unassembled WGS sequence"/>
</dbReference>
<keyword evidence="8 10" id="KW-1133">Transmembrane helix</keyword>
<dbReference type="GO" id="GO:0008250">
    <property type="term" value="C:oligosaccharyltransferase complex"/>
    <property type="evidence" value="ECO:0007669"/>
    <property type="project" value="UniProtKB-UniRule"/>
</dbReference>
<organism evidence="11 12">
    <name type="scientific">Penicillium atrosanguineum</name>
    <dbReference type="NCBI Taxonomy" id="1132637"/>
    <lineage>
        <taxon>Eukaryota</taxon>
        <taxon>Fungi</taxon>
        <taxon>Dikarya</taxon>
        <taxon>Ascomycota</taxon>
        <taxon>Pezizomycotina</taxon>
        <taxon>Eurotiomycetes</taxon>
        <taxon>Eurotiomycetidae</taxon>
        <taxon>Eurotiales</taxon>
        <taxon>Aspergillaceae</taxon>
        <taxon>Penicillium</taxon>
    </lineage>
</organism>
<evidence type="ECO:0000256" key="2">
    <source>
        <dbReference type="ARBA" id="ARBA00004115"/>
    </source>
</evidence>
<keyword evidence="6 10" id="KW-0732">Signal</keyword>
<proteinExistence type="inferred from homology"/>
<feature type="signal peptide" evidence="10">
    <location>
        <begin position="1"/>
        <end position="19"/>
    </location>
</feature>
<evidence type="ECO:0000313" key="11">
    <source>
        <dbReference type="EMBL" id="KAJ5320992.1"/>
    </source>
</evidence>
<comment type="function">
    <text evidence="1 10">Subunit of the oligosaccharyl transferase (OST) complex that catalyzes the initial transfer of a defined glycan (Glc(3)Man(9)GlcNAc(2) in eukaryotes) from the lipid carrier dolichol-pyrophosphate to an asparagine residue within an Asn-X-Ser/Thr consensus motif in nascent polypeptide chains, the first step in protein N-glycosylation. N-glycosylation occurs cotranslationally and the complex associates with the Sec61 complex at the channel-forming translocon complex that mediates protein translocation across the endoplasmic reticulum (ER). All subunits are required for a maximal enzyme activity.</text>
</comment>
<feature type="chain" id="PRO_5041479692" description="Dolichyl-diphosphooligosaccharide--protein glycosyltransferase subunit 1" evidence="10">
    <location>
        <begin position="20"/>
        <end position="500"/>
    </location>
</feature>
<evidence type="ECO:0000256" key="5">
    <source>
        <dbReference type="ARBA" id="ARBA00022692"/>
    </source>
</evidence>
<sequence length="500" mass="55920">MRFFTASVLGLLMPSLAAASNLSTATQLVLPLDFKPPQVFKNTNLVRNTNLEKSYVRETINVVVENVDKQPQSDYYIPFPSDVFNRVGGFEVRDKKATDAGRFEVDATEIVSSSGNQFFVVHFPEPLAPKSQITLGISYSVLNSLAPRPSVIQQNDKQYLTYSFSAYVPSAYQTVTQKTKLKFPGTNVADYTETSDLKTGADPERKGTTYTYGPYETAKVAPGTEYPITVRYEFTNPVITAHLLERDVEVSHWGGNLATEERYWLRNNGSELANHFSRVEWTFSNYQKAPSSAVREITYPLQPGSVDPYFTDDIGNVSTSRYRPGNGKTGANLELKPRYPIFGGWNYSFKVGWNNDLGRFLRQIKGSDSYALKVPFLQGPKMSEGIQYERVVVRLVLPEGAHNVRYELVEGANSNGLPSANQIQATLSSFKTYMDTLGRTTLTLEVDSLTDEARDAQLVVIYDHTLTDALRKPLTIFAGLVTTFFAIWVIGNIDVSIKKR</sequence>
<evidence type="ECO:0000256" key="1">
    <source>
        <dbReference type="ARBA" id="ARBA00002791"/>
    </source>
</evidence>
<dbReference type="EMBL" id="JAPZBO010000003">
    <property type="protein sequence ID" value="KAJ5320992.1"/>
    <property type="molecule type" value="Genomic_DNA"/>
</dbReference>
<accession>A0A9W9U5H6</accession>
<comment type="pathway">
    <text evidence="3 10">Protein modification; protein glycosylation.</text>
</comment>
<evidence type="ECO:0000256" key="7">
    <source>
        <dbReference type="ARBA" id="ARBA00022824"/>
    </source>
</evidence>
<protein>
    <recommendedName>
        <fullName evidence="10">Dolichyl-diphosphooligosaccharide--protein glycosyltransferase subunit 1</fullName>
    </recommendedName>
</protein>
<gene>
    <name evidence="11" type="ORF">N7476_003994</name>
</gene>
<keyword evidence="9 10" id="KW-0472">Membrane</keyword>
<evidence type="ECO:0000256" key="6">
    <source>
        <dbReference type="ARBA" id="ARBA00022729"/>
    </source>
</evidence>
<evidence type="ECO:0000256" key="10">
    <source>
        <dbReference type="RuleBase" id="RU361143"/>
    </source>
</evidence>
<comment type="subunit">
    <text evidence="10">Component of the oligosaccharyltransferase (OST) complex.</text>
</comment>
<dbReference type="AlphaFoldDB" id="A0A9W9U5H6"/>
<evidence type="ECO:0000256" key="4">
    <source>
        <dbReference type="ARBA" id="ARBA00008905"/>
    </source>
</evidence>
<feature type="transmembrane region" description="Helical" evidence="10">
    <location>
        <begin position="474"/>
        <end position="495"/>
    </location>
</feature>
<keyword evidence="5 10" id="KW-0812">Transmembrane</keyword>
<evidence type="ECO:0000256" key="9">
    <source>
        <dbReference type="ARBA" id="ARBA00023136"/>
    </source>
</evidence>
<evidence type="ECO:0000256" key="3">
    <source>
        <dbReference type="ARBA" id="ARBA00004922"/>
    </source>
</evidence>